<dbReference type="RefSeq" id="YP_009791252.1">
    <property type="nucleotide sequence ID" value="NC_047838.1"/>
</dbReference>
<sequence length="80" mass="9635">MSLIKHYLHQIMTETTDNIIDRDQLQEAYIESIIDGMDHKSMWQFVYDSLNKNLDDYTVDELITEVEDYYPELLEESKEK</sequence>
<organism evidence="1 2">
    <name type="scientific">Synechococcus phage Bellamy</name>
    <dbReference type="NCBI Taxonomy" id="2023996"/>
    <lineage>
        <taxon>Viruses</taxon>
        <taxon>Duplodnaviria</taxon>
        <taxon>Heunggongvirae</taxon>
        <taxon>Uroviricota</taxon>
        <taxon>Caudoviricetes</taxon>
        <taxon>Pantevenvirales</taxon>
        <taxon>Kyanoviridae</taxon>
        <taxon>Bellamyvirus</taxon>
        <taxon>Bellamyvirus bellamy</taxon>
    </lineage>
</organism>
<dbReference type="EMBL" id="MF351863">
    <property type="protein sequence ID" value="ASR76140.1"/>
    <property type="molecule type" value="Genomic_DNA"/>
</dbReference>
<proteinExistence type="predicted"/>
<dbReference type="KEGG" id="vg:54981425"/>
<dbReference type="InterPro" id="IPR055750">
    <property type="entry name" value="DUF7326"/>
</dbReference>
<dbReference type="GeneID" id="54981425"/>
<evidence type="ECO:0000313" key="2">
    <source>
        <dbReference type="Proteomes" id="UP000221247"/>
    </source>
</evidence>
<dbReference type="Proteomes" id="UP000221247">
    <property type="component" value="Segment"/>
</dbReference>
<dbReference type="Pfam" id="PF24012">
    <property type="entry name" value="DUF7326"/>
    <property type="match status" value="1"/>
</dbReference>
<name>A0A222YVP5_9CAUD</name>
<evidence type="ECO:0000313" key="1">
    <source>
        <dbReference type="EMBL" id="ASR76140.1"/>
    </source>
</evidence>
<gene>
    <name evidence="1" type="primary">95</name>
    <name evidence="1" type="ORF">PBI_BELLAMY_95</name>
</gene>
<reference evidence="1 2" key="1">
    <citation type="submission" date="2017-06" db="EMBL/GenBank/DDBJ databases">
        <authorList>
            <person name="Kim H.J."/>
            <person name="Triplett B.A."/>
        </authorList>
    </citation>
    <scope>NUCLEOTIDE SEQUENCE [LARGE SCALE GENOMIC DNA]</scope>
</reference>
<keyword evidence="2" id="KW-1185">Reference proteome</keyword>
<protein>
    <submittedName>
        <fullName evidence="1">Uncharacterized protein</fullName>
    </submittedName>
</protein>
<accession>A0A222YVP5</accession>